<evidence type="ECO:0000256" key="1">
    <source>
        <dbReference type="ARBA" id="ARBA00008604"/>
    </source>
</evidence>
<proteinExistence type="inferred from homology"/>
<keyword evidence="4 11" id="KW-0256">Endoplasmic reticulum</keyword>
<accession>A0A8J6CJ78</accession>
<evidence type="ECO:0000256" key="3">
    <source>
        <dbReference type="ARBA" id="ARBA00022801"/>
    </source>
</evidence>
<dbReference type="PANTHER" id="PTHR10202:SF13">
    <property type="entry name" value="PRESENILIN HOMOLOG"/>
    <property type="match status" value="1"/>
</dbReference>
<feature type="transmembrane region" description="Helical" evidence="11">
    <location>
        <begin position="104"/>
        <end position="130"/>
    </location>
</feature>
<comment type="subcellular location">
    <subcellularLocation>
        <location evidence="11">Endoplasmic reticulum membrane</location>
        <topology evidence="11">Multi-pass membrane protein</topology>
    </subcellularLocation>
    <subcellularLocation>
        <location evidence="11">Golgi apparatus membrane</location>
        <topology evidence="11">Multi-pass membrane protein</topology>
    </subcellularLocation>
</comment>
<dbReference type="EMBL" id="JAGTXO010000002">
    <property type="protein sequence ID" value="KAG8469628.1"/>
    <property type="molecule type" value="Genomic_DNA"/>
</dbReference>
<comment type="function">
    <text evidence="9">Probable catalytic subunit of the gamma-secretase complex, an endoprotease complex that catalyzes the intramembrane cleavage of integral membrane proteins such as Notch receptors. Requires the other members of the gamma-secretase complex to have a protease activity.</text>
</comment>
<evidence type="ECO:0000313" key="13">
    <source>
        <dbReference type="EMBL" id="KAG8469628.1"/>
    </source>
</evidence>
<feature type="transmembrane region" description="Helical" evidence="11">
    <location>
        <begin position="150"/>
        <end position="168"/>
    </location>
</feature>
<dbReference type="GO" id="GO:0000139">
    <property type="term" value="C:Golgi membrane"/>
    <property type="evidence" value="ECO:0007669"/>
    <property type="project" value="UniProtKB-SubCell"/>
</dbReference>
<feature type="transmembrane region" description="Helical" evidence="11">
    <location>
        <begin position="209"/>
        <end position="228"/>
    </location>
</feature>
<sequence length="390" mass="41401">MSAPSDSYRCMDTMRGTEGGDVVENSLLLGRRAPCAAGASSSHITVAAPATAPRASGVELSSAESMSQPLASSTAAGEGAEHESEPDDVDLFEQVDSLVKPVSAAMLSVVALVGILNSSPVSGSFSSMMVYEEKVDDSTSTKLAGSFENAAIFIALIVGVTSLLFVLYKLHCTRFIYAWLITSVGMLLASFGGLVAFMLILHFDIAMDYGTSTFVLWNFAVVGVRVVFWASPAIIKQSYLVIVSVLLAWSLTKLPDWTTWSILAAVSVWDLIAVLTPSGPLKGLVEESQRRNEPIPGLVYEADDVKLGLGDFVFYSVLVGRAMMHDVTTVVTCFVAILSGLGLTLLLLALYQKALPALPISIALGMACFFLTAYLVTPMVVALNDAGVFI</sequence>
<evidence type="ECO:0000256" key="4">
    <source>
        <dbReference type="ARBA" id="ARBA00022824"/>
    </source>
</evidence>
<evidence type="ECO:0000256" key="11">
    <source>
        <dbReference type="RuleBase" id="RU361148"/>
    </source>
</evidence>
<dbReference type="Gene3D" id="1.10.472.100">
    <property type="entry name" value="Presenilin"/>
    <property type="match status" value="1"/>
</dbReference>
<feature type="transmembrane region" description="Helical" evidence="11">
    <location>
        <begin position="175"/>
        <end position="203"/>
    </location>
</feature>
<evidence type="ECO:0000256" key="7">
    <source>
        <dbReference type="ARBA" id="ARBA00023034"/>
    </source>
</evidence>
<dbReference type="EC" id="3.4.23.-" evidence="11"/>
<dbReference type="PANTHER" id="PTHR10202">
    <property type="entry name" value="PRESENILIN"/>
    <property type="match status" value="1"/>
</dbReference>
<evidence type="ECO:0000256" key="8">
    <source>
        <dbReference type="ARBA" id="ARBA00023136"/>
    </source>
</evidence>
<feature type="transmembrane region" description="Helical" evidence="11">
    <location>
        <begin position="357"/>
        <end position="376"/>
    </location>
</feature>
<dbReference type="GO" id="GO:0044351">
    <property type="term" value="P:macropinocytosis"/>
    <property type="evidence" value="ECO:0007669"/>
    <property type="project" value="UniProtKB-ARBA"/>
</dbReference>
<protein>
    <recommendedName>
        <fullName evidence="11">Presenilin</fullName>
        <ecNumber evidence="11">3.4.23.-</ecNumber>
    </recommendedName>
</protein>
<evidence type="ECO:0000256" key="6">
    <source>
        <dbReference type="ARBA" id="ARBA00022989"/>
    </source>
</evidence>
<keyword evidence="3 11" id="KW-0378">Hydrolase</keyword>
<evidence type="ECO:0000313" key="14">
    <source>
        <dbReference type="Proteomes" id="UP000751190"/>
    </source>
</evidence>
<keyword evidence="7 11" id="KW-0333">Golgi apparatus</keyword>
<dbReference type="OrthoDB" id="432970at2759"/>
<keyword evidence="11" id="KW-0645">Protease</keyword>
<keyword evidence="14" id="KW-1185">Reference proteome</keyword>
<keyword evidence="5 11" id="KW-0914">Notch signaling pathway</keyword>
<dbReference type="GO" id="GO:0005789">
    <property type="term" value="C:endoplasmic reticulum membrane"/>
    <property type="evidence" value="ECO:0007669"/>
    <property type="project" value="UniProtKB-SubCell"/>
</dbReference>
<keyword evidence="6 11" id="KW-1133">Transmembrane helix</keyword>
<feature type="region of interest" description="Disordered" evidence="12">
    <location>
        <begin position="57"/>
        <end position="87"/>
    </location>
</feature>
<dbReference type="GO" id="GO:0016485">
    <property type="term" value="P:protein processing"/>
    <property type="evidence" value="ECO:0007669"/>
    <property type="project" value="InterPro"/>
</dbReference>
<comment type="caution">
    <text evidence="13">The sequence shown here is derived from an EMBL/GenBank/DDBJ whole genome shotgun (WGS) entry which is preliminary data.</text>
</comment>
<feature type="transmembrane region" description="Helical" evidence="11">
    <location>
        <begin position="330"/>
        <end position="351"/>
    </location>
</feature>
<organism evidence="13 14">
    <name type="scientific">Diacronema lutheri</name>
    <name type="common">Unicellular marine alga</name>
    <name type="synonym">Monochrysis lutheri</name>
    <dbReference type="NCBI Taxonomy" id="2081491"/>
    <lineage>
        <taxon>Eukaryota</taxon>
        <taxon>Haptista</taxon>
        <taxon>Haptophyta</taxon>
        <taxon>Pavlovophyceae</taxon>
        <taxon>Pavlovales</taxon>
        <taxon>Pavlovaceae</taxon>
        <taxon>Diacronema</taxon>
    </lineage>
</organism>
<evidence type="ECO:0000256" key="5">
    <source>
        <dbReference type="ARBA" id="ARBA00022976"/>
    </source>
</evidence>
<dbReference type="GO" id="GO:0006509">
    <property type="term" value="P:membrane protein ectodomain proteolysis"/>
    <property type="evidence" value="ECO:0007669"/>
    <property type="project" value="TreeGrafter"/>
</dbReference>
<keyword evidence="8 11" id="KW-0472">Membrane</keyword>
<dbReference type="GO" id="GO:0007219">
    <property type="term" value="P:Notch signaling pathway"/>
    <property type="evidence" value="ECO:0007669"/>
    <property type="project" value="UniProtKB-KW"/>
</dbReference>
<feature type="compositionally biased region" description="Polar residues" evidence="12">
    <location>
        <begin position="62"/>
        <end position="75"/>
    </location>
</feature>
<comment type="subunit">
    <text evidence="10">Homodimer. Component of the gamma-secretase complex, a complex composed of a presenilin homodimer, nicastrin, aph1 and pen2.</text>
</comment>
<name>A0A8J6CJ78_DIALT</name>
<dbReference type="SMART" id="SM00730">
    <property type="entry name" value="PSN"/>
    <property type="match status" value="1"/>
</dbReference>
<comment type="similarity">
    <text evidence="1 11">Belongs to the peptidase A22A family.</text>
</comment>
<dbReference type="Proteomes" id="UP000751190">
    <property type="component" value="Unassembled WGS sequence"/>
</dbReference>
<evidence type="ECO:0000256" key="2">
    <source>
        <dbReference type="ARBA" id="ARBA00022692"/>
    </source>
</evidence>
<dbReference type="OMA" id="NATCNQQ"/>
<dbReference type="FunFam" id="1.10.472.100:FF:000003">
    <property type="entry name" value="Presenilin"/>
    <property type="match status" value="1"/>
</dbReference>
<dbReference type="GO" id="GO:0042500">
    <property type="term" value="F:aspartic endopeptidase activity, intramembrane cleaving"/>
    <property type="evidence" value="ECO:0007669"/>
    <property type="project" value="InterPro"/>
</dbReference>
<evidence type="ECO:0000256" key="9">
    <source>
        <dbReference type="ARBA" id="ARBA00053367"/>
    </source>
</evidence>
<evidence type="ECO:0000256" key="10">
    <source>
        <dbReference type="ARBA" id="ARBA00066080"/>
    </source>
</evidence>
<comment type="function">
    <text evidence="11">Probable subunit of the gamma-secretase complex, an endoprotease complex that catalyzes the intramembrane cleavage of integral membrane proteins such as Notch receptors.</text>
</comment>
<dbReference type="GO" id="GO:0070765">
    <property type="term" value="C:gamma-secretase complex"/>
    <property type="evidence" value="ECO:0007669"/>
    <property type="project" value="UniProtKB-ARBA"/>
</dbReference>
<dbReference type="PRINTS" id="PR01072">
    <property type="entry name" value="PRESENILIN"/>
</dbReference>
<evidence type="ECO:0000256" key="12">
    <source>
        <dbReference type="SAM" id="MobiDB-lite"/>
    </source>
</evidence>
<comment type="domain">
    <text evidence="11">The PAL motif is required for normal active site conformation.</text>
</comment>
<dbReference type="Pfam" id="PF01080">
    <property type="entry name" value="Presenilin"/>
    <property type="match status" value="2"/>
</dbReference>
<dbReference type="InterPro" id="IPR042524">
    <property type="entry name" value="Presenilin_C"/>
</dbReference>
<reference evidence="13" key="1">
    <citation type="submission" date="2021-05" db="EMBL/GenBank/DDBJ databases">
        <title>The genome of the haptophyte Pavlova lutheri (Diacronema luteri, Pavlovales) - a model for lipid biosynthesis in eukaryotic algae.</title>
        <authorList>
            <person name="Hulatt C.J."/>
            <person name="Posewitz M.C."/>
        </authorList>
    </citation>
    <scope>NUCLEOTIDE SEQUENCE</scope>
    <source>
        <strain evidence="13">NIVA-4/92</strain>
    </source>
</reference>
<gene>
    <name evidence="13" type="ORF">KFE25_006083</name>
</gene>
<dbReference type="InterPro" id="IPR006639">
    <property type="entry name" value="Preselin/SPP"/>
</dbReference>
<dbReference type="AlphaFoldDB" id="A0A8J6CJ78"/>
<dbReference type="InterPro" id="IPR001108">
    <property type="entry name" value="Peptidase_A22A"/>
</dbReference>
<keyword evidence="2 11" id="KW-0812">Transmembrane</keyword>